<proteinExistence type="predicted"/>
<protein>
    <submittedName>
        <fullName evidence="1">Uncharacterized protein</fullName>
    </submittedName>
</protein>
<sequence length="200" mass="23016">MIIFTSPDLVTKLSSMRQKPERTVVIPQLLNETRISKMFSLDYWKSLEIQHGRTNNVKGHEVFWVWHAKLEFLKRGSDLNPFGSNFFAWFDAGMVRWDEFTNTTLLQRIPPELPGDKMMILNVTRVTNKQKSVMMGTGVFGGYKGGIGSYYHRYHQVIEKIKNATEKAHLVATEQRIMYETCVKTPGLCFVIRPAQLAGN</sequence>
<evidence type="ECO:0000313" key="1">
    <source>
        <dbReference type="EMBL" id="OEU15765.1"/>
    </source>
</evidence>
<name>A0A1E7FCI8_9STRA</name>
<dbReference type="InterPro" id="IPR011735">
    <property type="entry name" value="WlaTC/HtrL_glycosyltransf"/>
</dbReference>
<dbReference type="EMBL" id="KV784359">
    <property type="protein sequence ID" value="OEU15765.1"/>
    <property type="molecule type" value="Genomic_DNA"/>
</dbReference>
<organism evidence="1 2">
    <name type="scientific">Fragilariopsis cylindrus CCMP1102</name>
    <dbReference type="NCBI Taxonomy" id="635003"/>
    <lineage>
        <taxon>Eukaryota</taxon>
        <taxon>Sar</taxon>
        <taxon>Stramenopiles</taxon>
        <taxon>Ochrophyta</taxon>
        <taxon>Bacillariophyta</taxon>
        <taxon>Bacillariophyceae</taxon>
        <taxon>Bacillariophycidae</taxon>
        <taxon>Bacillariales</taxon>
        <taxon>Bacillariaceae</taxon>
        <taxon>Fragilariopsis</taxon>
    </lineage>
</organism>
<gene>
    <name evidence="1" type="ORF">FRACYDRAFT_240461</name>
</gene>
<accession>A0A1E7FCI8</accession>
<keyword evidence="2" id="KW-1185">Reference proteome</keyword>
<dbReference type="Pfam" id="PF09612">
    <property type="entry name" value="HtrL_YibB"/>
    <property type="match status" value="1"/>
</dbReference>
<reference evidence="1 2" key="1">
    <citation type="submission" date="2016-09" db="EMBL/GenBank/DDBJ databases">
        <title>Extensive genetic diversity and differential bi-allelic expression allows diatom success in the polar Southern Ocean.</title>
        <authorList>
            <consortium name="DOE Joint Genome Institute"/>
            <person name="Mock T."/>
            <person name="Otillar R.P."/>
            <person name="Strauss J."/>
            <person name="Dupont C."/>
            <person name="Frickenhaus S."/>
            <person name="Maumus F."/>
            <person name="Mcmullan M."/>
            <person name="Sanges R."/>
            <person name="Schmutz J."/>
            <person name="Toseland A."/>
            <person name="Valas R."/>
            <person name="Veluchamy A."/>
            <person name="Ward B.J."/>
            <person name="Allen A."/>
            <person name="Barry K."/>
            <person name="Falciatore A."/>
            <person name="Ferrante M."/>
            <person name="Fortunato A.E."/>
            <person name="Gloeckner G."/>
            <person name="Gruber A."/>
            <person name="Hipkin R."/>
            <person name="Janech M."/>
            <person name="Kroth P."/>
            <person name="Leese F."/>
            <person name="Lindquist E."/>
            <person name="Lyon B.R."/>
            <person name="Martin J."/>
            <person name="Mayer C."/>
            <person name="Parker M."/>
            <person name="Quesneville H."/>
            <person name="Raymond J."/>
            <person name="Uhlig C."/>
            <person name="Valentin K.U."/>
            <person name="Worden A.Z."/>
            <person name="Armbrust E.V."/>
            <person name="Bowler C."/>
            <person name="Green B."/>
            <person name="Moulton V."/>
            <person name="Van Oosterhout C."/>
            <person name="Grigoriev I."/>
        </authorList>
    </citation>
    <scope>NUCLEOTIDE SEQUENCE [LARGE SCALE GENOMIC DNA]</scope>
    <source>
        <strain evidence="1 2">CCMP1102</strain>
    </source>
</reference>
<dbReference type="Proteomes" id="UP000095751">
    <property type="component" value="Unassembled WGS sequence"/>
</dbReference>
<dbReference type="InParanoid" id="A0A1E7FCI8"/>
<dbReference type="AlphaFoldDB" id="A0A1E7FCI8"/>
<evidence type="ECO:0000313" key="2">
    <source>
        <dbReference type="Proteomes" id="UP000095751"/>
    </source>
</evidence>
<dbReference type="KEGG" id="fcy:FRACYDRAFT_240461"/>